<evidence type="ECO:0000256" key="8">
    <source>
        <dbReference type="RuleBase" id="RU366025"/>
    </source>
</evidence>
<dbReference type="GO" id="GO:0016579">
    <property type="term" value="P:protein deubiquitination"/>
    <property type="evidence" value="ECO:0007669"/>
    <property type="project" value="InterPro"/>
</dbReference>
<evidence type="ECO:0000313" key="11">
    <source>
        <dbReference type="EMBL" id="KAJ6216440.1"/>
    </source>
</evidence>
<dbReference type="InterPro" id="IPR001394">
    <property type="entry name" value="Peptidase_C19_UCH"/>
</dbReference>
<name>A0A9Q0M2S0_BLOTA</name>
<dbReference type="InterPro" id="IPR028889">
    <property type="entry name" value="USP"/>
</dbReference>
<feature type="compositionally biased region" description="Low complexity" evidence="9">
    <location>
        <begin position="591"/>
        <end position="611"/>
    </location>
</feature>
<dbReference type="EC" id="3.4.19.12" evidence="8"/>
<dbReference type="InterPro" id="IPR018200">
    <property type="entry name" value="USP_CS"/>
</dbReference>
<evidence type="ECO:0000313" key="12">
    <source>
        <dbReference type="Proteomes" id="UP001142055"/>
    </source>
</evidence>
<feature type="compositionally biased region" description="Basic residues" evidence="9">
    <location>
        <begin position="711"/>
        <end position="733"/>
    </location>
</feature>
<feature type="compositionally biased region" description="Polar residues" evidence="9">
    <location>
        <begin position="577"/>
        <end position="590"/>
    </location>
</feature>
<dbReference type="EMBL" id="JAPWDV010000003">
    <property type="protein sequence ID" value="KAJ6216440.1"/>
    <property type="molecule type" value="Genomic_DNA"/>
</dbReference>
<comment type="caution">
    <text evidence="11">The sequence shown here is derived from an EMBL/GenBank/DDBJ whole genome shotgun (WGS) entry which is preliminary data.</text>
</comment>
<feature type="compositionally biased region" description="Basic and acidic residues" evidence="9">
    <location>
        <begin position="927"/>
        <end position="939"/>
    </location>
</feature>
<feature type="region of interest" description="Disordered" evidence="9">
    <location>
        <begin position="672"/>
        <end position="744"/>
    </location>
</feature>
<evidence type="ECO:0000256" key="7">
    <source>
        <dbReference type="ARBA" id="ARBA00022807"/>
    </source>
</evidence>
<keyword evidence="7 8" id="KW-0788">Thiol protease</keyword>
<evidence type="ECO:0000256" key="1">
    <source>
        <dbReference type="ARBA" id="ARBA00000707"/>
    </source>
</evidence>
<dbReference type="FunFam" id="3.90.70.10:FF:000119">
    <property type="entry name" value="Ubiquitin specific peptidase 36"/>
    <property type="match status" value="1"/>
</dbReference>
<dbReference type="SUPFAM" id="SSF54001">
    <property type="entry name" value="Cysteine proteinases"/>
    <property type="match status" value="1"/>
</dbReference>
<dbReference type="AlphaFoldDB" id="A0A9Q0M2S0"/>
<keyword evidence="4 8" id="KW-0645">Protease</keyword>
<feature type="region of interest" description="Disordered" evidence="9">
    <location>
        <begin position="72"/>
        <end position="112"/>
    </location>
</feature>
<feature type="compositionally biased region" description="Polar residues" evidence="9">
    <location>
        <begin position="672"/>
        <end position="695"/>
    </location>
</feature>
<protein>
    <recommendedName>
        <fullName evidence="8">Ubiquitin carboxyl-terminal hydrolase</fullName>
        <ecNumber evidence="8">3.4.19.12</ecNumber>
    </recommendedName>
</protein>
<sequence length="969" mass="111107">MALISDKKFAINSSTNGNGCQNNNQFNFFSQSSLLGSHIEFKSSKEHSDDSSGDEDISNKLKSKYKVLVPDSELPNDNVKSKKLCTNGGYMLNKPRPTTTNKETNKDGNELGTPKYTLYSRDKIDLEWKKMSKIGSGLANLGNTCFMNSVLQCLTYCPPLVNYFSSQKDEHPSKCQLNFCMICLMMKHVSISFNRNNQVVKPIYICQRLKSIAKHFNFGRQEDAHEFLRYVIDHMWRSCLNIHEHEFGITGLASKFDHLTKSTTAINQIFGGYHRSQVLCLQCKEKSNTYDYFMDFMLDIQNVSSLEEALQKFVTPEILKQDNAYECGKCKKSVVAKKQFTVYRSPNVATFQFKRFDCTRLFGKISKPVSYPEKLNLRPYMSEKGPPVFYKLISVLVHFGSSSNSGHYYCYVRNSNNAWYLMDDSRVNQVSLNEVLNQKAYVLFYTRLPTVSLQESNTENKVSTSMNSNNQQQKFFSSKPESSQQVTSQSKYFNNNFKFGSNFLPSTVNGNTSTNNVNGYLDKRNLILSTSSKSNIDGNSHSNLSSLCKKPTLLVPYEKDSDDEKDDDCQSKDENDNSFSRITKNFSTSEQKQTNKISQSTSTSNSSVISNPVNGNDKSHIKNDREPLPIPILKVKATTNSWQVVESIPNTRNVEEKNAPKLHSNWKIVNSNNHGESARLNGNDSQQHSSITYSGVDSYRKSKDYDNKKERKERKEKKKKRKKDKEKLKRKIKRANDNDTDDDDTELKWVERTKETLEMENKTVPVSTTGCKRKFFKNVEENGPSNEIKHVKKDVYTIKKNDILDVLLKNVSHGYNDNVKSWNGGESSLNQSISENAHFSNLPDLDDEYNEEFDQGKEKKIKKKIDKVDLFNSKNNPFQRMHTNKYSNGSNENGNHYSGNSNIKHNKFGPKHDFNSSGKFNGGNGDMQRHSDKVNDKFGKNNHYSYNHHHHHRLNSNGSHKMRNKFKYH</sequence>
<dbReference type="GO" id="GO:0006508">
    <property type="term" value="P:proteolysis"/>
    <property type="evidence" value="ECO:0007669"/>
    <property type="project" value="UniProtKB-KW"/>
</dbReference>
<dbReference type="InterPro" id="IPR050164">
    <property type="entry name" value="Peptidase_C19"/>
</dbReference>
<evidence type="ECO:0000256" key="4">
    <source>
        <dbReference type="ARBA" id="ARBA00022670"/>
    </source>
</evidence>
<keyword evidence="12" id="KW-1185">Reference proteome</keyword>
<proteinExistence type="inferred from homology"/>
<organism evidence="11 12">
    <name type="scientific">Blomia tropicalis</name>
    <name type="common">Mite</name>
    <dbReference type="NCBI Taxonomy" id="40697"/>
    <lineage>
        <taxon>Eukaryota</taxon>
        <taxon>Metazoa</taxon>
        <taxon>Ecdysozoa</taxon>
        <taxon>Arthropoda</taxon>
        <taxon>Chelicerata</taxon>
        <taxon>Arachnida</taxon>
        <taxon>Acari</taxon>
        <taxon>Acariformes</taxon>
        <taxon>Sarcoptiformes</taxon>
        <taxon>Astigmata</taxon>
        <taxon>Glycyphagoidea</taxon>
        <taxon>Echimyopodidae</taxon>
        <taxon>Blomia</taxon>
    </lineage>
</organism>
<evidence type="ECO:0000256" key="9">
    <source>
        <dbReference type="SAM" id="MobiDB-lite"/>
    </source>
</evidence>
<keyword evidence="5 8" id="KW-0833">Ubl conjugation pathway</keyword>
<feature type="domain" description="USP" evidence="10">
    <location>
        <begin position="136"/>
        <end position="448"/>
    </location>
</feature>
<evidence type="ECO:0000259" key="10">
    <source>
        <dbReference type="PROSITE" id="PS50235"/>
    </source>
</evidence>
<feature type="compositionally biased region" description="Basic and acidic residues" evidence="9">
    <location>
        <begin position="698"/>
        <end position="710"/>
    </location>
</feature>
<dbReference type="Gene3D" id="3.90.70.10">
    <property type="entry name" value="Cysteine proteinases"/>
    <property type="match status" value="1"/>
</dbReference>
<dbReference type="PANTHER" id="PTHR24006">
    <property type="entry name" value="UBIQUITIN CARBOXYL-TERMINAL HYDROLASE"/>
    <property type="match status" value="1"/>
</dbReference>
<dbReference type="GO" id="GO:0004843">
    <property type="term" value="F:cysteine-type deubiquitinase activity"/>
    <property type="evidence" value="ECO:0007669"/>
    <property type="project" value="UniProtKB-UniRule"/>
</dbReference>
<dbReference type="Proteomes" id="UP001142055">
    <property type="component" value="Chromosome 3"/>
</dbReference>
<evidence type="ECO:0000256" key="3">
    <source>
        <dbReference type="ARBA" id="ARBA00009085"/>
    </source>
</evidence>
<feature type="region of interest" description="Disordered" evidence="9">
    <location>
        <begin position="459"/>
        <end position="483"/>
    </location>
</feature>
<accession>A0A9Q0M2S0</accession>
<dbReference type="CDD" id="cd02661">
    <property type="entry name" value="Peptidase_C19E"/>
    <property type="match status" value="1"/>
</dbReference>
<comment type="similarity">
    <text evidence="3 8">Belongs to the peptidase C19 family.</text>
</comment>
<evidence type="ECO:0000256" key="5">
    <source>
        <dbReference type="ARBA" id="ARBA00022786"/>
    </source>
</evidence>
<feature type="region of interest" description="Disordered" evidence="9">
    <location>
        <begin position="558"/>
        <end position="625"/>
    </location>
</feature>
<dbReference type="Pfam" id="PF00443">
    <property type="entry name" value="UCH"/>
    <property type="match status" value="1"/>
</dbReference>
<gene>
    <name evidence="11" type="ORF">RDWZM_007597</name>
</gene>
<comment type="catalytic activity">
    <reaction evidence="1 8">
        <text>Thiol-dependent hydrolysis of ester, thioester, amide, peptide and isopeptide bonds formed by the C-terminal Gly of ubiquitin (a 76-residue protein attached to proteins as an intracellular targeting signal).</text>
        <dbReference type="EC" id="3.4.19.12"/>
    </reaction>
</comment>
<comment type="subcellular location">
    <subcellularLocation>
        <location evidence="2">Nucleus</location>
        <location evidence="2">Nucleolus</location>
    </subcellularLocation>
</comment>
<dbReference type="OMA" id="ENQIRCH"/>
<feature type="compositionally biased region" description="Basic residues" evidence="9">
    <location>
        <begin position="946"/>
        <end position="969"/>
    </location>
</feature>
<dbReference type="InterPro" id="IPR038765">
    <property type="entry name" value="Papain-like_cys_pep_sf"/>
</dbReference>
<evidence type="ECO:0000256" key="6">
    <source>
        <dbReference type="ARBA" id="ARBA00022801"/>
    </source>
</evidence>
<dbReference type="PROSITE" id="PS00973">
    <property type="entry name" value="USP_2"/>
    <property type="match status" value="1"/>
</dbReference>
<dbReference type="PANTHER" id="PTHR24006:SF758">
    <property type="entry name" value="UBIQUITIN CARBOXYL-TERMINAL HYDROLASE 36"/>
    <property type="match status" value="1"/>
</dbReference>
<feature type="region of interest" description="Disordered" evidence="9">
    <location>
        <begin position="874"/>
        <end position="969"/>
    </location>
</feature>
<dbReference type="GO" id="GO:0005829">
    <property type="term" value="C:cytosol"/>
    <property type="evidence" value="ECO:0007669"/>
    <property type="project" value="TreeGrafter"/>
</dbReference>
<dbReference type="PROSITE" id="PS50235">
    <property type="entry name" value="USP_3"/>
    <property type="match status" value="1"/>
</dbReference>
<dbReference type="GO" id="GO:0042981">
    <property type="term" value="P:regulation of apoptotic process"/>
    <property type="evidence" value="ECO:0007669"/>
    <property type="project" value="TreeGrafter"/>
</dbReference>
<dbReference type="PROSITE" id="PS00972">
    <property type="entry name" value="USP_1"/>
    <property type="match status" value="1"/>
</dbReference>
<feature type="compositionally biased region" description="Polar residues" evidence="9">
    <location>
        <begin position="884"/>
        <end position="903"/>
    </location>
</feature>
<keyword evidence="6 8" id="KW-0378">Hydrolase</keyword>
<evidence type="ECO:0000256" key="2">
    <source>
        <dbReference type="ARBA" id="ARBA00004604"/>
    </source>
</evidence>
<reference evidence="11" key="1">
    <citation type="submission" date="2022-12" db="EMBL/GenBank/DDBJ databases">
        <title>Genome assemblies of Blomia tropicalis.</title>
        <authorList>
            <person name="Cui Y."/>
        </authorList>
    </citation>
    <scope>NUCLEOTIDE SEQUENCE</scope>
    <source>
        <tissue evidence="11">Adult mites</tissue>
    </source>
</reference>
<dbReference type="GO" id="GO:0005730">
    <property type="term" value="C:nucleolus"/>
    <property type="evidence" value="ECO:0007669"/>
    <property type="project" value="UniProtKB-SubCell"/>
</dbReference>